<organism evidence="1 2">
    <name type="scientific">Cricetulus griseus</name>
    <name type="common">Chinese hamster</name>
    <name type="synonym">Cricetulus barabensis griseus</name>
    <dbReference type="NCBI Taxonomy" id="10029"/>
    <lineage>
        <taxon>Eukaryota</taxon>
        <taxon>Metazoa</taxon>
        <taxon>Chordata</taxon>
        <taxon>Craniata</taxon>
        <taxon>Vertebrata</taxon>
        <taxon>Euteleostomi</taxon>
        <taxon>Mammalia</taxon>
        <taxon>Eutheria</taxon>
        <taxon>Euarchontoglires</taxon>
        <taxon>Glires</taxon>
        <taxon>Rodentia</taxon>
        <taxon>Myomorpha</taxon>
        <taxon>Muroidea</taxon>
        <taxon>Cricetidae</taxon>
        <taxon>Cricetinae</taxon>
        <taxon>Cricetulus</taxon>
    </lineage>
</organism>
<dbReference type="InParanoid" id="G3IPV0"/>
<gene>
    <name evidence="1" type="ORF">I79_026031</name>
</gene>
<protein>
    <submittedName>
        <fullName evidence="1">Uncharacterized protein</fullName>
    </submittedName>
</protein>
<evidence type="ECO:0000313" key="2">
    <source>
        <dbReference type="Proteomes" id="UP000001075"/>
    </source>
</evidence>
<proteinExistence type="predicted"/>
<evidence type="ECO:0000313" key="1">
    <source>
        <dbReference type="EMBL" id="EGV91320.1"/>
    </source>
</evidence>
<dbReference type="AlphaFoldDB" id="G3IPV0"/>
<dbReference type="Proteomes" id="UP000001075">
    <property type="component" value="Unassembled WGS sequence"/>
</dbReference>
<name>G3IPV0_CRIGR</name>
<sequence>MPQHHETIVPNNRVNDINLEHIHTLRKDGMNIQKCTIYFCRCYFRAFPEHLILILKRRN</sequence>
<dbReference type="EMBL" id="JH015997">
    <property type="protein sequence ID" value="EGV91320.1"/>
    <property type="molecule type" value="Genomic_DNA"/>
</dbReference>
<accession>G3IPV0</accession>
<reference evidence="2" key="1">
    <citation type="journal article" date="2011" name="Nat. Biotechnol.">
        <title>The genomic sequence of the Chinese hamster ovary (CHO)-K1 cell line.</title>
        <authorList>
            <person name="Xu X."/>
            <person name="Nagarajan H."/>
            <person name="Lewis N.E."/>
            <person name="Pan S."/>
            <person name="Cai Z."/>
            <person name="Liu X."/>
            <person name="Chen W."/>
            <person name="Xie M."/>
            <person name="Wang W."/>
            <person name="Hammond S."/>
            <person name="Andersen M.R."/>
            <person name="Neff N."/>
            <person name="Passarelli B."/>
            <person name="Koh W."/>
            <person name="Fan H.C."/>
            <person name="Wang J."/>
            <person name="Gui Y."/>
            <person name="Lee K.H."/>
            <person name="Betenbaugh M.J."/>
            <person name="Quake S.R."/>
            <person name="Famili I."/>
            <person name="Palsson B.O."/>
            <person name="Wang J."/>
        </authorList>
    </citation>
    <scope>NUCLEOTIDE SEQUENCE [LARGE SCALE GENOMIC DNA]</scope>
    <source>
        <strain evidence="2">CHO K1 cell line</strain>
    </source>
</reference>